<dbReference type="Proteomes" id="UP000268048">
    <property type="component" value="Chromosome"/>
</dbReference>
<accession>A0A3G7TLW8</accession>
<reference evidence="1 2" key="1">
    <citation type="submission" date="2018-03" db="EMBL/GenBank/DDBJ databases">
        <title>Diversity of phytobeneficial traits revealed by whole-genome analysis of worldwide-isolated phenazine-producing Pseudomonas spp.</title>
        <authorList>
            <person name="Biessy A."/>
            <person name="Novinscak A."/>
            <person name="Blom J."/>
            <person name="Leger G."/>
            <person name="Thomashow L.S."/>
            <person name="Cazorla F.M."/>
            <person name="Josic D."/>
            <person name="Filion M."/>
        </authorList>
    </citation>
    <scope>NUCLEOTIDE SEQUENCE [LARGE SCALE GENOMIC DNA]</scope>
    <source>
        <strain evidence="1 2">B25</strain>
    </source>
</reference>
<sequence length="390" mass="43356">MKSFSDGVENLRRVLDLGRQHWLLGAGASFESGIPLMYPLTARVKHLLDGADLTIFQATMSDLPDDAHVEHTLSHLGDLIALAERSKSKTAHLSGNDVSLDQLIATYHAIVRAIALTVRYGYRSATAEALEEIGKHDSPVVEVAAHVDFVKQVFSGRINLEPRSQVGFITTNYDTLLEDALAIERRVALDGFSGGAIAYWDGKSIDPAIKSSSREHRVLKLHGSVDWFRDSNAGLLRIRYGVKYLADLSGTLIYPQATKYLETQKDPFAKIFDCFRRTLQSSESHLLAIVGYSFGDNHINSEIEQALANKTNKTVIVAFSRENGNGEDTEVCETLKRWLDNEKFGSRVYVATNKALYHGRFRVNDPSTTADLKWWTFSGMTKFLESGVVA</sequence>
<dbReference type="EMBL" id="CP027753">
    <property type="protein sequence ID" value="AZE47226.1"/>
    <property type="molecule type" value="Genomic_DNA"/>
</dbReference>
<dbReference type="Pfam" id="PF13289">
    <property type="entry name" value="SIR2_2"/>
    <property type="match status" value="1"/>
</dbReference>
<gene>
    <name evidence="1" type="ORF">C4K04_1536</name>
</gene>
<name>A0A3G7TLW8_9PSED</name>
<evidence type="ECO:0000313" key="2">
    <source>
        <dbReference type="Proteomes" id="UP000268048"/>
    </source>
</evidence>
<evidence type="ECO:0000313" key="1">
    <source>
        <dbReference type="EMBL" id="AZE47226.1"/>
    </source>
</evidence>
<protein>
    <submittedName>
        <fullName evidence="1">Uncharacterized protein</fullName>
    </submittedName>
</protein>
<organism evidence="1 2">
    <name type="scientific">Pseudomonas chlororaphis</name>
    <dbReference type="NCBI Taxonomy" id="587753"/>
    <lineage>
        <taxon>Bacteria</taxon>
        <taxon>Pseudomonadati</taxon>
        <taxon>Pseudomonadota</taxon>
        <taxon>Gammaproteobacteria</taxon>
        <taxon>Pseudomonadales</taxon>
        <taxon>Pseudomonadaceae</taxon>
        <taxon>Pseudomonas</taxon>
    </lineage>
</organism>
<dbReference type="AlphaFoldDB" id="A0A3G7TLW8"/>
<proteinExistence type="predicted"/>
<dbReference type="RefSeq" id="WP_124319568.1">
    <property type="nucleotide sequence ID" value="NZ_CP027753.1"/>
</dbReference>